<dbReference type="OrthoDB" id="411823at2759"/>
<feature type="compositionally biased region" description="Basic and acidic residues" evidence="2">
    <location>
        <begin position="1748"/>
        <end position="1757"/>
    </location>
</feature>
<dbReference type="Proteomes" id="UP000186817">
    <property type="component" value="Unassembled WGS sequence"/>
</dbReference>
<evidence type="ECO:0000256" key="2">
    <source>
        <dbReference type="SAM" id="MobiDB-lite"/>
    </source>
</evidence>
<feature type="region of interest" description="Disordered" evidence="2">
    <location>
        <begin position="1723"/>
        <end position="1793"/>
    </location>
</feature>
<evidence type="ECO:0000313" key="6">
    <source>
        <dbReference type="Proteomes" id="UP000186817"/>
    </source>
</evidence>
<keyword evidence="6" id="KW-1185">Reference proteome</keyword>
<dbReference type="GO" id="GO:0003676">
    <property type="term" value="F:nucleic acid binding"/>
    <property type="evidence" value="ECO:0007669"/>
    <property type="project" value="InterPro"/>
</dbReference>
<evidence type="ECO:0000256" key="1">
    <source>
        <dbReference type="SAM" id="Coils"/>
    </source>
</evidence>
<feature type="compositionally biased region" description="Pro residues" evidence="2">
    <location>
        <begin position="717"/>
        <end position="733"/>
    </location>
</feature>
<feature type="coiled-coil region" evidence="1">
    <location>
        <begin position="590"/>
        <end position="664"/>
    </location>
</feature>
<feature type="signal peptide" evidence="3">
    <location>
        <begin position="1"/>
        <end position="17"/>
    </location>
</feature>
<proteinExistence type="predicted"/>
<feature type="chain" id="PRO_5013271678" description="RNase H type-1 domain-containing protein" evidence="3">
    <location>
        <begin position="18"/>
        <end position="4146"/>
    </location>
</feature>
<dbReference type="GO" id="GO:0004523">
    <property type="term" value="F:RNA-DNA hybrid ribonuclease activity"/>
    <property type="evidence" value="ECO:0007669"/>
    <property type="project" value="InterPro"/>
</dbReference>
<dbReference type="CDD" id="cd09276">
    <property type="entry name" value="Rnase_HI_RT_non_LTR"/>
    <property type="match status" value="1"/>
</dbReference>
<feature type="region of interest" description="Disordered" evidence="2">
    <location>
        <begin position="1325"/>
        <end position="1370"/>
    </location>
</feature>
<dbReference type="InterPro" id="IPR012337">
    <property type="entry name" value="RNaseH-like_sf"/>
</dbReference>
<organism evidence="5 6">
    <name type="scientific">Symbiodinium microadriaticum</name>
    <name type="common">Dinoflagellate</name>
    <name type="synonym">Zooxanthella microadriatica</name>
    <dbReference type="NCBI Taxonomy" id="2951"/>
    <lineage>
        <taxon>Eukaryota</taxon>
        <taxon>Sar</taxon>
        <taxon>Alveolata</taxon>
        <taxon>Dinophyceae</taxon>
        <taxon>Suessiales</taxon>
        <taxon>Symbiodiniaceae</taxon>
        <taxon>Symbiodinium</taxon>
    </lineage>
</organism>
<evidence type="ECO:0000256" key="3">
    <source>
        <dbReference type="SAM" id="SignalP"/>
    </source>
</evidence>
<feature type="region of interest" description="Disordered" evidence="2">
    <location>
        <begin position="857"/>
        <end position="885"/>
    </location>
</feature>
<keyword evidence="1" id="KW-0175">Coiled coil</keyword>
<feature type="compositionally biased region" description="Basic and acidic residues" evidence="2">
    <location>
        <begin position="1767"/>
        <end position="1778"/>
    </location>
</feature>
<evidence type="ECO:0000313" key="5">
    <source>
        <dbReference type="EMBL" id="OLQ14639.1"/>
    </source>
</evidence>
<dbReference type="InterPro" id="IPR002156">
    <property type="entry name" value="RNaseH_domain"/>
</dbReference>
<dbReference type="Pfam" id="PF00075">
    <property type="entry name" value="RNase_H"/>
    <property type="match status" value="1"/>
</dbReference>
<name>A0A1Q9F4V1_SYMMI</name>
<dbReference type="Gene3D" id="3.30.420.10">
    <property type="entry name" value="Ribonuclease H-like superfamily/Ribonuclease H"/>
    <property type="match status" value="1"/>
</dbReference>
<feature type="region of interest" description="Disordered" evidence="2">
    <location>
        <begin position="2799"/>
        <end position="2842"/>
    </location>
</feature>
<feature type="region of interest" description="Disordered" evidence="2">
    <location>
        <begin position="2255"/>
        <end position="2299"/>
    </location>
</feature>
<feature type="compositionally biased region" description="Low complexity" evidence="2">
    <location>
        <begin position="2656"/>
        <end position="2667"/>
    </location>
</feature>
<feature type="region of interest" description="Disordered" evidence="2">
    <location>
        <begin position="712"/>
        <end position="840"/>
    </location>
</feature>
<gene>
    <name evidence="5" type="ORF">AK812_SmicGene1164</name>
</gene>
<reference evidence="5 6" key="1">
    <citation type="submission" date="2016-02" db="EMBL/GenBank/DDBJ databases">
        <title>Genome analysis of coral dinoflagellate symbionts highlights evolutionary adaptations to a symbiotic lifestyle.</title>
        <authorList>
            <person name="Aranda M."/>
            <person name="Li Y."/>
            <person name="Liew Y.J."/>
            <person name="Baumgarten S."/>
            <person name="Simakov O."/>
            <person name="Wilson M."/>
            <person name="Piel J."/>
            <person name="Ashoor H."/>
            <person name="Bougouffa S."/>
            <person name="Bajic V.B."/>
            <person name="Ryu T."/>
            <person name="Ravasi T."/>
            <person name="Bayer T."/>
            <person name="Micklem G."/>
            <person name="Kim H."/>
            <person name="Bhak J."/>
            <person name="Lajeunesse T.C."/>
            <person name="Voolstra C.R."/>
        </authorList>
    </citation>
    <scope>NUCLEOTIDE SEQUENCE [LARGE SCALE GENOMIC DNA]</scope>
    <source>
        <strain evidence="5 6">CCMP2467</strain>
    </source>
</reference>
<feature type="compositionally biased region" description="Pro residues" evidence="2">
    <location>
        <begin position="1349"/>
        <end position="1359"/>
    </location>
</feature>
<protein>
    <recommendedName>
        <fullName evidence="4">RNase H type-1 domain-containing protein</fullName>
    </recommendedName>
</protein>
<feature type="compositionally biased region" description="Polar residues" evidence="2">
    <location>
        <begin position="2817"/>
        <end position="2827"/>
    </location>
</feature>
<keyword evidence="3" id="KW-0732">Signal</keyword>
<evidence type="ECO:0000259" key="4">
    <source>
        <dbReference type="PROSITE" id="PS50879"/>
    </source>
</evidence>
<feature type="domain" description="RNase H type-1" evidence="4">
    <location>
        <begin position="2965"/>
        <end position="3118"/>
    </location>
</feature>
<accession>A0A1Q9F4V1</accession>
<dbReference type="SUPFAM" id="SSF53098">
    <property type="entry name" value="Ribonuclease H-like"/>
    <property type="match status" value="1"/>
</dbReference>
<dbReference type="EMBL" id="LSRX01000012">
    <property type="protein sequence ID" value="OLQ14639.1"/>
    <property type="molecule type" value="Genomic_DNA"/>
</dbReference>
<dbReference type="PROSITE" id="PS50879">
    <property type="entry name" value="RNASE_H_1"/>
    <property type="match status" value="1"/>
</dbReference>
<feature type="region of interest" description="Disordered" evidence="2">
    <location>
        <begin position="2628"/>
        <end position="2682"/>
    </location>
</feature>
<feature type="region of interest" description="Disordered" evidence="2">
    <location>
        <begin position="3992"/>
        <end position="4013"/>
    </location>
</feature>
<sequence>MLTSAWLTLACSSLAAAGEDFERGLLVLTLSLPDGLGDIAFGRCAVEELREIARVTWVRVYSSGFSKEAGERLAGQSDDSLTFDSYEAFDQHLAEGLHLQATPQEPEFDRHRGHLDAAWMRAHEIFLAPWIFGLGGDGILALSSRLQRPFWALSEYGRGMGNLHGYSSGLGRWVPSGWPMPDTSTGGVFKTILKSVGTGTDWRRHFQDLLGFLEPPRLWWAYGRRDSAHVHAFRLLTAGNTSAWPTAVKVIPLGSDGSLAKGVAKTKGDLLREQIDEVVQDGPRQPAGSSEPVNEVAAGSAGQLSHLLVHVLSQPMVGPEVIVAPSAGLQSWAGGDVVRIVSLELVRPDGEATVLDPNREVFLVAVAVPREEMRDFLEQCEREVVATGDQSVAEAVLLGKIPFVAPDAKVASWRAALAAATTGIETVPDLGQTLRDLVVKEAVRSHYAEASRRHGEAIQAELESRFGPAPDPVIEQLARAGMPPSRKPIVAQAKKLGRPPRERDLLLLRDHHGHSMGGKSWHSGRDNKYGQKYWRGSYRAYSPQQRDNVRFPAYDAPRSSRNAWDYVDRPERNNPAEDSNGAAPSFVQVIQASLNSARKAEQKVKNLQDKIAEKNEQWKHYVEDLKAAWVKESQRHEKAMAKLAEELEAANRQQDVARTELRDAHYAVTHGQAHVRPQVERGANWEELLGQWRQEGATMTPEAVLQRAFHAGSMPSSYPPPPGLAASVRPPPEQTRLERELLSRSGGQIPMETELPEPRAERPSMPTETAERNSGPPTHPAGSAQTIRTEQAAYFGPFPPDPYLQSPSGAYAKDKIGQPSPRTNPYEGQRPLEQTACPSANTPDELAVRLANKRAMEPFGGPQRRPTTDFLQQIDPSKRPVPTLVTDEDELAAGEDGTKPPDQEGLPHFKEFLDFLHLERGHDMKFKVLDLELFCGRPFLQHAWQQTNCTPQQVTTDLLPESFHVRVQETQEGHTEPLPDTYDLQDKFREDWLGVAVYSPYFPTTAFAMRVEPGASIEHVCQMIKASGRLPCPLHDSLVAVHPQVFPGYLSVLSYPSIIAQGRRPHCAVIIDISRVGGTVYAATLPIDSKLTDLWSEIGQSMNVDIETEDVLVWIGDASLPASYLGTLSVSNGTLVTVCRPTAASPTPPVAFHATALLGSKSIWDKVEHMPRPSAAHCLAVAYGPDLNPIVLAFFPRFFKQEIALRVSKLTAAQADVVIVDNDPPLDLKGEPCTQTAIVLPKAEGQCAYFLDTRSIGVVPKLVTSAESLPDLQQILSAADIEFPEGWRGDLLANTLKDNVQVLKVGSAVELAHKVFAAEFKAASEECPPTGSCPVPPFDPAEGANSAPGAPPTEVGPPAPRRHGQPPTSPEALEALRLEPDEEDDEDQAGLINLVETVFLVFAPRYKHEVYSILLPIDCSVDEAMHQVADMRDSANTICFPCLTPVNPQPTTAFACILATPVWVASGICLVDARSVDAGIFAYYFDGRIKRESILIQLGHSIPSDLQVWCNGAELADEVLYEFPTGSLLVLLTAGGEYIPRGTLRQMLSSSRGWSQSDPFLHPDHRTDFLMMHEGGQKVLTIDLENEDSSAKFKQTAADVFLFDVTKVTACPSVPRILDCAHLGQLCIATVVVTEAISRIPIPPGRPLLMKHIVFIDRRPFLKDFTWALATLGILDVDRLLRSHQDHVPFGHSLSLTGGRREYRDERTFVRVAHGEVLTLTYVEDPPTVGRTESGSDGNSPEGEESDSSGHDGDSSRGDSIFQSSDSRCRGGRDDSHRSRSPRRGPPPPPGACITLAFADSLGKLSPRAEANLYDTLLGFVGAPGKIAAHTYHPGIAPPLPNLAYVGETIGLEEFRPLILEGFEVYKLLTEPVGSTPIEEQHLQDLRTVTERMGGNWLAQRQTFLPAGLIQDAADANPAAAVADPLQYIGCAVLKVGYVPELLTIGIALPATPEEAEAIAQAARCPRIRQKFPWITPVSPQPGIGAACYVASPSWLPNSQDICFDTTHIDGRLFVAQAPDYVARHELLQLAGVSSFPGLGVWVGPDYFLLDNEEPIHTFTGMLISFRPRDREPVAPYSLGQLLLFLDGWHDAPEWPDSRFGPAHILVHRGSTLLISARHREPWRYRHIIGEAVGADHTHMQLFAAAPRQTDAALNGVHCCTVIAVGLPPAPAVQRYWHCALVDCRHIRDGWLELILYEGVLDVQELSVVLNDSAPVGWYVHIDVMPQRAGCVYLNPGHVILATYEDHPQVFPEATEQPAPESATNDGHGEERPQSDSSDSEDQPSQTSSPEGPDTVEAEAMPPTNITCFLFAPDFYPAEVTVPTFLPTNVEDFVDLVQAHRTSEDLHSFSQLCVVHPQPDPVFVCLLAIPEWPSVRIPILIHSYGHAPYTFAVFLPPVITHDDVLTLAGVSDALGYRVFHRDLPWPVPERGEIRLEPGDLLTVARPDRHVPGWTLADTLLWTYGWFQPEQPPGQWPGGSWLVTDTEDRHAFIALPSGRASLQVAADALSLDPATLFICPAYPPILDHARRGRFSDNVVIAVVPEDHPRPEDVLYVLDLRPILFPIRVMRAPAGRVEISFLYGMLSAHCPSGYFITIEGGTCSPGAANHYRNVECGDVIRVEFRARRLPDVPRGSQAPTPITQDAPDSYPGGDAHATTESSSSASRDAGTGGSHRTSTDGRPSAHTLLTPFVVLSGVRAGTPLPDGALRLFQWTTSKVARAALTSIISHLGVGLVFLLAYSFHVGVSFATALYPRHPVRVLFLLYTMQHAAAGVQLPPGFGKAVYAPTLGGDASIATRIRAVPRPLHPTSRDSDTRDTAPQSISWTGSENRRQQPRDNPSPAGAEIETLLEQSLRDPSSQAMFLAATLVEALHEHFAVNSEAESTAIALEYNSRELQLSLATHLPAARTFDLTSVQVHVGCTVDHMATLFHDGVRCLAPFPDFPTGYPRTWASERPPACWERSPHTAQVIEIYTDGSFDGGCSSWAFHASGDWGEGFRTLGWIGDQVEIDAESPLYLGAQLHGALQGELSALFWCLVWILPISPEVPVTIYSDCLSAIGVAEGRAGQFRGIDLAARCRHMLQAVKARTHSDHVTIQHVKSHVGYAGNEAADYLAKECAAMLGLEGTPATDHGPTSVEAVLEAALLTVNVQSLCSDAAPGCQPALSDDFPGKAGLLREQLAEWHVSVTALQETRAPKNETIQSKTHIRFCSARDAQGSYGTELWFSKTIPFIRHDLTPICFRIDDFLAVHWDPRVIAVRFSRGNLRLLFVSQPEAVRLSGRRHKVDTKAMRTAEGKAALRASSTDRAYGLDEIPGEVLRYGGTLYCIWKGKGPKQTCGSYRGCTETLANCAVPLQDRKCSYALLFLDLQVLRQVRESLDTVGATAQIPWTDSMNNNIDPLTCAPDSWLGVTDATWMDDLVMFLTHPDASSLIRNLKVGASTLLDSCLQRALIPNLTRGKTEAIVHACGPGARKVRSEIFGADGGSVELACRLWEDARLRIVPIYRHLGGYLQHNGGLRQEISFRTSQAWDAFNKRKKRLFQSPLVSSGDKAVFFTSLISTVLFHGAGTWTSVTEQHVESIEATLRQMACQMLRPQVSVEVAWHLGTAQALARAGIPRASTYLHVARLRHILACFQLPVPEIWALAHWERHWLASVRESIQWMWRLIDGGSHYATWSDAWRDWQVDCSSHPGRWKSKIRRVLRKALQQERWQATVEQHHGLLVRQLRLGGAAMPRVSTPNVAVREVCALCNVVFGDFRAWSVHAFKCHGRTEEVRLHVTACVWHAHLGQKASDPTDGSPLITFLLQAAHWVTGVDFADWLAPEPAGRPHTHSTFRHSELNLGLLDFSGVRLPAPLSWTADHVLVCIGQWPPKSLDTRGVPEPLVFAHEASLATLADGRELDFFAEAPTEVGFLINTCGLPVPTVDCFDKAPHVEDFLPALRLSCDLVRFALRLWMSGIRTCLHVPWPCGVDVSSLINIEGVRFQQGDDRATLWVGSQEAAPSPKAPATPPQKEDRRWADEIAKQRRAMAKKEKEAEDTGCSLYSFFQCNGFERSFLALARAQREFINEQRKDSRKKETPGKKELFLLVLNGCVTSTPKGQMRQAPVKGRGSRVRLYLYIDEYGGEKALQARFPNGRFKPLLDKKPASEL</sequence>
<dbReference type="InterPro" id="IPR036397">
    <property type="entry name" value="RNaseH_sf"/>
</dbReference>
<comment type="caution">
    <text evidence="5">The sequence shown here is derived from an EMBL/GenBank/DDBJ whole genome shotgun (WGS) entry which is preliminary data.</text>
</comment>